<evidence type="ECO:0000313" key="1">
    <source>
        <dbReference type="EMBL" id="CAB4013622.1"/>
    </source>
</evidence>
<sequence>SSTFIESPEDKEVVGVGRLNLTWRFKYTGVVPTILLLTDPKIEQKTFLKDIKSQSGKI</sequence>
<accession>A0A6S7J8L3</accession>
<dbReference type="EMBL" id="CACRXK020007952">
    <property type="protein sequence ID" value="CAB4013622.1"/>
    <property type="molecule type" value="Genomic_DNA"/>
</dbReference>
<dbReference type="AlphaFoldDB" id="A0A6S7J8L3"/>
<evidence type="ECO:0000313" key="2">
    <source>
        <dbReference type="Proteomes" id="UP001152795"/>
    </source>
</evidence>
<organism evidence="1 2">
    <name type="scientific">Paramuricea clavata</name>
    <name type="common">Red gorgonian</name>
    <name type="synonym">Violescent sea-whip</name>
    <dbReference type="NCBI Taxonomy" id="317549"/>
    <lineage>
        <taxon>Eukaryota</taxon>
        <taxon>Metazoa</taxon>
        <taxon>Cnidaria</taxon>
        <taxon>Anthozoa</taxon>
        <taxon>Octocorallia</taxon>
        <taxon>Malacalcyonacea</taxon>
        <taxon>Plexauridae</taxon>
        <taxon>Paramuricea</taxon>
    </lineage>
</organism>
<feature type="non-terminal residue" evidence="1">
    <location>
        <position position="58"/>
    </location>
</feature>
<keyword evidence="2" id="KW-1185">Reference proteome</keyword>
<proteinExistence type="predicted"/>
<gene>
    <name evidence="1" type="ORF">PACLA_8A079335</name>
</gene>
<feature type="non-terminal residue" evidence="1">
    <location>
        <position position="1"/>
    </location>
</feature>
<comment type="caution">
    <text evidence="1">The sequence shown here is derived from an EMBL/GenBank/DDBJ whole genome shotgun (WGS) entry which is preliminary data.</text>
</comment>
<protein>
    <submittedName>
        <fullName evidence="1">Uncharacterized protein</fullName>
    </submittedName>
</protein>
<dbReference type="Proteomes" id="UP001152795">
    <property type="component" value="Unassembled WGS sequence"/>
</dbReference>
<name>A0A6S7J8L3_PARCT</name>
<reference evidence="1" key="1">
    <citation type="submission" date="2020-04" db="EMBL/GenBank/DDBJ databases">
        <authorList>
            <person name="Alioto T."/>
            <person name="Alioto T."/>
            <person name="Gomez Garrido J."/>
        </authorList>
    </citation>
    <scope>NUCLEOTIDE SEQUENCE</scope>
    <source>
        <strain evidence="1">A484AB</strain>
    </source>
</reference>